<feature type="signal peptide" evidence="2">
    <location>
        <begin position="1"/>
        <end position="27"/>
    </location>
</feature>
<reference evidence="5" key="1">
    <citation type="journal article" date="2019" name="Int. J. Syst. Evol. Microbiol.">
        <title>The Global Catalogue of Microorganisms (GCM) 10K type strain sequencing project: providing services to taxonomists for standard genome sequencing and annotation.</title>
        <authorList>
            <consortium name="The Broad Institute Genomics Platform"/>
            <consortium name="The Broad Institute Genome Sequencing Center for Infectious Disease"/>
            <person name="Wu L."/>
            <person name="Ma J."/>
        </authorList>
    </citation>
    <scope>NUCLEOTIDE SEQUENCE [LARGE SCALE GENOMIC DNA]</scope>
    <source>
        <strain evidence="5">JCM 18285</strain>
    </source>
</reference>
<evidence type="ECO:0000256" key="1">
    <source>
        <dbReference type="ARBA" id="ARBA00022729"/>
    </source>
</evidence>
<keyword evidence="1 2" id="KW-0732">Signal</keyword>
<accession>A0ABP9GW02</accession>
<comment type="caution">
    <text evidence="4">The sequence shown here is derived from an EMBL/GenBank/DDBJ whole genome shotgun (WGS) entry which is preliminary data.</text>
</comment>
<evidence type="ECO:0000313" key="4">
    <source>
        <dbReference type="EMBL" id="GAA4954584.1"/>
    </source>
</evidence>
<evidence type="ECO:0000256" key="2">
    <source>
        <dbReference type="SAM" id="SignalP"/>
    </source>
</evidence>
<organism evidence="4 5">
    <name type="scientific">Algibacter agarivorans</name>
    <dbReference type="NCBI Taxonomy" id="1109741"/>
    <lineage>
        <taxon>Bacteria</taxon>
        <taxon>Pseudomonadati</taxon>
        <taxon>Bacteroidota</taxon>
        <taxon>Flavobacteriia</taxon>
        <taxon>Flavobacteriales</taxon>
        <taxon>Flavobacteriaceae</taxon>
        <taxon>Algibacter</taxon>
    </lineage>
</organism>
<dbReference type="InterPro" id="IPR026444">
    <property type="entry name" value="Secre_tail"/>
</dbReference>
<dbReference type="Pfam" id="PF18962">
    <property type="entry name" value="Por_Secre_tail"/>
    <property type="match status" value="1"/>
</dbReference>
<feature type="domain" description="Secretion system C-terminal sorting" evidence="3">
    <location>
        <begin position="190"/>
        <end position="257"/>
    </location>
</feature>
<protein>
    <recommendedName>
        <fullName evidence="3">Secretion system C-terminal sorting domain-containing protein</fullName>
    </recommendedName>
</protein>
<proteinExistence type="predicted"/>
<feature type="chain" id="PRO_5045825617" description="Secretion system C-terminal sorting domain-containing protein" evidence="2">
    <location>
        <begin position="28"/>
        <end position="261"/>
    </location>
</feature>
<dbReference type="Gene3D" id="2.60.120.260">
    <property type="entry name" value="Galactose-binding domain-like"/>
    <property type="match status" value="1"/>
</dbReference>
<name>A0ABP9GW02_9FLAO</name>
<sequence length="261" mass="28361">MNINLKTKKMKKLLLITLTFMTYIAFGQCVDPLITDFECSPASQALPGTVASVTNSYSGGINTSANIGEYTDDGTSGWDALIIDYGAAIDLSTNNILSFKLYSPTSIQVLAKIEGGTAVEIWSDFSAVNTWQEFSYDFSAAAANGNTTLVLFFNAGKEDGTATDLYYFDDLQWSATLSVDDVDLSDAINVFPNPANDKINVNSKVDVDAFELVDVTGKTILEESKTFEASFTIDISTLKSGLYFLNVKSNKANKVIKILKE</sequence>
<dbReference type="Proteomes" id="UP001501302">
    <property type="component" value="Unassembled WGS sequence"/>
</dbReference>
<dbReference type="SUPFAM" id="SSF49785">
    <property type="entry name" value="Galactose-binding domain-like"/>
    <property type="match status" value="1"/>
</dbReference>
<gene>
    <name evidence="4" type="ORF">GCM10023314_30300</name>
</gene>
<evidence type="ECO:0000313" key="5">
    <source>
        <dbReference type="Proteomes" id="UP001501302"/>
    </source>
</evidence>
<keyword evidence="5" id="KW-1185">Reference proteome</keyword>
<dbReference type="InterPro" id="IPR008979">
    <property type="entry name" value="Galactose-bd-like_sf"/>
</dbReference>
<dbReference type="NCBIfam" id="TIGR04183">
    <property type="entry name" value="Por_Secre_tail"/>
    <property type="match status" value="1"/>
</dbReference>
<dbReference type="EMBL" id="BAABJJ010000044">
    <property type="protein sequence ID" value="GAA4954584.1"/>
    <property type="molecule type" value="Genomic_DNA"/>
</dbReference>
<evidence type="ECO:0000259" key="3">
    <source>
        <dbReference type="Pfam" id="PF18962"/>
    </source>
</evidence>